<dbReference type="EMBL" id="VSSQ01031321">
    <property type="protein sequence ID" value="MPM82160.1"/>
    <property type="molecule type" value="Genomic_DNA"/>
</dbReference>
<evidence type="ECO:0000313" key="1">
    <source>
        <dbReference type="EMBL" id="MPM82160.1"/>
    </source>
</evidence>
<organism evidence="1">
    <name type="scientific">bioreactor metagenome</name>
    <dbReference type="NCBI Taxonomy" id="1076179"/>
    <lineage>
        <taxon>unclassified sequences</taxon>
        <taxon>metagenomes</taxon>
        <taxon>ecological metagenomes</taxon>
    </lineage>
</organism>
<protein>
    <submittedName>
        <fullName evidence="1">Uncharacterized protein</fullName>
    </submittedName>
</protein>
<sequence>MALCSQVVDFIGLYHLYDADKRTAVGHVTVVQVY</sequence>
<comment type="caution">
    <text evidence="1">The sequence shown here is derived from an EMBL/GenBank/DDBJ whole genome shotgun (WGS) entry which is preliminary data.</text>
</comment>
<accession>A0A645CY76</accession>
<gene>
    <name evidence="1" type="ORF">SDC9_129221</name>
</gene>
<name>A0A645CY76_9ZZZZ</name>
<dbReference type="AlphaFoldDB" id="A0A645CY76"/>
<reference evidence="1" key="1">
    <citation type="submission" date="2019-08" db="EMBL/GenBank/DDBJ databases">
        <authorList>
            <person name="Kucharzyk K."/>
            <person name="Murdoch R.W."/>
            <person name="Higgins S."/>
            <person name="Loffler F."/>
        </authorList>
    </citation>
    <scope>NUCLEOTIDE SEQUENCE</scope>
</reference>
<proteinExistence type="predicted"/>